<comment type="caution">
    <text evidence="2">The sequence shown here is derived from an EMBL/GenBank/DDBJ whole genome shotgun (WGS) entry which is preliminary data.</text>
</comment>
<feature type="domain" description="BPL/LPL catalytic" evidence="1">
    <location>
        <begin position="21"/>
        <end position="220"/>
    </location>
</feature>
<protein>
    <submittedName>
        <fullName evidence="2">Lipoate--protein ligase family protein</fullName>
    </submittedName>
</protein>
<dbReference type="Pfam" id="PF21948">
    <property type="entry name" value="LplA-B_cat"/>
    <property type="match status" value="1"/>
</dbReference>
<dbReference type="PANTHER" id="PTHR43679:SF2">
    <property type="entry name" value="OCTANOYL-[GCVH]:PROTEIN N-OCTANOYLTRANSFERASE"/>
    <property type="match status" value="1"/>
</dbReference>
<name>A0A3R7LG81_9RHOB</name>
<dbReference type="InterPro" id="IPR004143">
    <property type="entry name" value="BPL_LPL_catalytic"/>
</dbReference>
<dbReference type="Proteomes" id="UP000238137">
    <property type="component" value="Unassembled WGS sequence"/>
</dbReference>
<gene>
    <name evidence="2" type="ORF">A7A09_019935</name>
</gene>
<dbReference type="EMBL" id="PXNQ02000017">
    <property type="protein sequence ID" value="RNF32867.1"/>
    <property type="molecule type" value="Genomic_DNA"/>
</dbReference>
<accession>A0A3R7LG81</accession>
<keyword evidence="2" id="KW-0436">Ligase</keyword>
<dbReference type="RefSeq" id="WP_106693034.1">
    <property type="nucleotide sequence ID" value="NZ_PXNQ02000017.1"/>
</dbReference>
<dbReference type="GO" id="GO:0016874">
    <property type="term" value="F:ligase activity"/>
    <property type="evidence" value="ECO:0007669"/>
    <property type="project" value="UniProtKB-KW"/>
</dbReference>
<reference evidence="2" key="1">
    <citation type="submission" date="2018-05" db="EMBL/GenBank/DDBJ databases">
        <title>Reclassification of Methylarcula marina and Methylarcula terricola as Paracoccus methylarcula sp.nov., comb.nov. and Paracoccus terricola comb.nov.</title>
        <authorList>
            <person name="Shmareva M.N."/>
            <person name="Doronina N.V."/>
            <person name="Vasilenko O.V."/>
            <person name="Tarlachkov S.V."/>
            <person name="Trotsenko Y.A."/>
        </authorList>
    </citation>
    <scope>NUCLEOTIDE SEQUENCE [LARGE SCALE GENOMIC DNA]</scope>
    <source>
        <strain evidence="2">VKM B-2159</strain>
    </source>
</reference>
<dbReference type="PROSITE" id="PS51733">
    <property type="entry name" value="BPL_LPL_CATALYTIC"/>
    <property type="match status" value="1"/>
</dbReference>
<evidence type="ECO:0000313" key="3">
    <source>
        <dbReference type="Proteomes" id="UP000238137"/>
    </source>
</evidence>
<proteinExistence type="predicted"/>
<dbReference type="InterPro" id="IPR045864">
    <property type="entry name" value="aa-tRNA-synth_II/BPL/LPL"/>
</dbReference>
<dbReference type="Gene3D" id="3.30.930.10">
    <property type="entry name" value="Bira Bifunctional Protein, Domain 2"/>
    <property type="match status" value="1"/>
</dbReference>
<dbReference type="AlphaFoldDB" id="A0A3R7LG81"/>
<dbReference type="OrthoDB" id="7364083at2"/>
<evidence type="ECO:0000259" key="1">
    <source>
        <dbReference type="PROSITE" id="PS51733"/>
    </source>
</evidence>
<dbReference type="PANTHER" id="PTHR43679">
    <property type="entry name" value="OCTANOYLTRANSFERASE LIPM-RELATED"/>
    <property type="match status" value="1"/>
</dbReference>
<organism evidence="2 3">
    <name type="scientific">Paracoccus methylarcula</name>
    <dbReference type="NCBI Taxonomy" id="72022"/>
    <lineage>
        <taxon>Bacteria</taxon>
        <taxon>Pseudomonadati</taxon>
        <taxon>Pseudomonadota</taxon>
        <taxon>Alphaproteobacteria</taxon>
        <taxon>Rhodobacterales</taxon>
        <taxon>Paracoccaceae</taxon>
        <taxon>Paracoccus</taxon>
    </lineage>
</organism>
<dbReference type="InterPro" id="IPR050664">
    <property type="entry name" value="Octanoyltrans_LipM/LipL"/>
</dbReference>
<keyword evidence="3" id="KW-1185">Reference proteome</keyword>
<evidence type="ECO:0000313" key="2">
    <source>
        <dbReference type="EMBL" id="RNF32867.1"/>
    </source>
</evidence>
<sequence>MKPWHFEHVAEGLAVEEEALSEGVSTVFTWTAHHSAIVVPRAWTRRKAIADAVFACANSGWPVLTRASGGGAVPQGAETVNLAIIAPASSGLTLEAGYELICGAIHEALRRFDIASETGAVPGALCDGMWNVTVGGRKLAGTAQRRRAALFGPVALIHAAIFTNELPESLWPVLTGLHEAAGQPIEPNPAAHIHLGELLPSAAARPMFAGALVRAAEERLKPWRGTAERAA</sequence>
<dbReference type="SUPFAM" id="SSF55681">
    <property type="entry name" value="Class II aaRS and biotin synthetases"/>
    <property type="match status" value="1"/>
</dbReference>